<accession>A0A371XBM1</accession>
<sequence>MEVKMQARTMALVALCGMMTGCAGATSFNAILEAENALRVERSQKPGSDFVVTLRTLFDPGYNSANRSDRLKVAKSAVEPSCPNARIVREDQFKTGETLIGVDRFVYTIEFKCGS</sequence>
<dbReference type="AlphaFoldDB" id="A0A371XBM1"/>
<reference evidence="2 3" key="1">
    <citation type="submission" date="2018-08" db="EMBL/GenBank/DDBJ databases">
        <title>Fulvimarina sp. 85, whole genome shotgun sequence.</title>
        <authorList>
            <person name="Tuo L."/>
        </authorList>
    </citation>
    <scope>NUCLEOTIDE SEQUENCE [LARGE SCALE GENOMIC DNA]</scope>
    <source>
        <strain evidence="2 3">85</strain>
    </source>
</reference>
<evidence type="ECO:0000256" key="1">
    <source>
        <dbReference type="SAM" id="SignalP"/>
    </source>
</evidence>
<dbReference type="PROSITE" id="PS51257">
    <property type="entry name" value="PROKAR_LIPOPROTEIN"/>
    <property type="match status" value="1"/>
</dbReference>
<gene>
    <name evidence="2" type="ORF">DYI37_03095</name>
</gene>
<proteinExistence type="predicted"/>
<feature type="chain" id="PRO_5016877900" description="Lipoprotein" evidence="1">
    <location>
        <begin position="26"/>
        <end position="115"/>
    </location>
</feature>
<keyword evidence="3" id="KW-1185">Reference proteome</keyword>
<name>A0A371XBM1_9HYPH</name>
<dbReference type="Proteomes" id="UP000264310">
    <property type="component" value="Unassembled WGS sequence"/>
</dbReference>
<organism evidence="2 3">
    <name type="scientific">Fulvimarina endophytica</name>
    <dbReference type="NCBI Taxonomy" id="2293836"/>
    <lineage>
        <taxon>Bacteria</taxon>
        <taxon>Pseudomonadati</taxon>
        <taxon>Pseudomonadota</taxon>
        <taxon>Alphaproteobacteria</taxon>
        <taxon>Hyphomicrobiales</taxon>
        <taxon>Aurantimonadaceae</taxon>
        <taxon>Fulvimarina</taxon>
    </lineage>
</organism>
<evidence type="ECO:0000313" key="2">
    <source>
        <dbReference type="EMBL" id="RFC66444.1"/>
    </source>
</evidence>
<protein>
    <recommendedName>
        <fullName evidence="4">Lipoprotein</fullName>
    </recommendedName>
</protein>
<keyword evidence="1" id="KW-0732">Signal</keyword>
<evidence type="ECO:0008006" key="4">
    <source>
        <dbReference type="Google" id="ProtNLM"/>
    </source>
</evidence>
<evidence type="ECO:0000313" key="3">
    <source>
        <dbReference type="Proteomes" id="UP000264310"/>
    </source>
</evidence>
<feature type="signal peptide" evidence="1">
    <location>
        <begin position="1"/>
        <end position="25"/>
    </location>
</feature>
<comment type="caution">
    <text evidence="2">The sequence shown here is derived from an EMBL/GenBank/DDBJ whole genome shotgun (WGS) entry which is preliminary data.</text>
</comment>
<dbReference type="EMBL" id="QURL01000001">
    <property type="protein sequence ID" value="RFC66444.1"/>
    <property type="molecule type" value="Genomic_DNA"/>
</dbReference>